<proteinExistence type="predicted"/>
<accession>A0A6F8ZGF3</accession>
<protein>
    <submittedName>
        <fullName evidence="2">Uncharacterized protein</fullName>
    </submittedName>
</protein>
<dbReference type="AlphaFoldDB" id="A0A6F8ZGF3"/>
<name>A0A6F8ZGF3_9FIRM</name>
<evidence type="ECO:0000313" key="2">
    <source>
        <dbReference type="EMBL" id="CAB1129020.1"/>
    </source>
</evidence>
<feature type="transmembrane region" description="Helical" evidence="1">
    <location>
        <begin position="30"/>
        <end position="48"/>
    </location>
</feature>
<gene>
    <name evidence="2" type="ORF">R50_1514</name>
</gene>
<evidence type="ECO:0000313" key="3">
    <source>
        <dbReference type="Proteomes" id="UP000503399"/>
    </source>
</evidence>
<reference evidence="2 3" key="1">
    <citation type="submission" date="2020-02" db="EMBL/GenBank/DDBJ databases">
        <authorList>
            <person name="Hogendoorn C."/>
        </authorList>
    </citation>
    <scope>NUCLEOTIDE SEQUENCE [LARGE SCALE GENOMIC DNA]</scope>
    <source>
        <strain evidence="2">R501</strain>
    </source>
</reference>
<evidence type="ECO:0000256" key="1">
    <source>
        <dbReference type="SAM" id="Phobius"/>
    </source>
</evidence>
<keyword evidence="1" id="KW-1133">Transmembrane helix</keyword>
<sequence>MQMSAAKPGSQEVRARATDLDLGGVFTPTYLISVVLMFLIAFGGLMVASHISP</sequence>
<keyword evidence="1" id="KW-0812">Transmembrane</keyword>
<dbReference type="Proteomes" id="UP000503399">
    <property type="component" value="Chromosome"/>
</dbReference>
<keyword evidence="3" id="KW-1185">Reference proteome</keyword>
<dbReference type="KEGG" id="hfv:R50_1514"/>
<organism evidence="2 3">
    <name type="scientific">Candidatus Hydrogenisulfobacillus filiaventi</name>
    <dbReference type="NCBI Taxonomy" id="2707344"/>
    <lineage>
        <taxon>Bacteria</taxon>
        <taxon>Bacillati</taxon>
        <taxon>Bacillota</taxon>
        <taxon>Clostridia</taxon>
        <taxon>Eubacteriales</taxon>
        <taxon>Clostridiales Family XVII. Incertae Sedis</taxon>
        <taxon>Candidatus Hydrogenisulfobacillus</taxon>
    </lineage>
</organism>
<dbReference type="EMBL" id="LR778114">
    <property type="protein sequence ID" value="CAB1129020.1"/>
    <property type="molecule type" value="Genomic_DNA"/>
</dbReference>
<keyword evidence="1" id="KW-0472">Membrane</keyword>